<dbReference type="AlphaFoldDB" id="A0A4Z2FP97"/>
<evidence type="ECO:0000256" key="1">
    <source>
        <dbReference type="SAM" id="MobiDB-lite"/>
    </source>
</evidence>
<evidence type="ECO:0000313" key="2">
    <source>
        <dbReference type="EMBL" id="TNN42959.1"/>
    </source>
</evidence>
<dbReference type="OrthoDB" id="1924287at2759"/>
<feature type="compositionally biased region" description="Polar residues" evidence="1">
    <location>
        <begin position="32"/>
        <end position="41"/>
    </location>
</feature>
<reference evidence="2 3" key="1">
    <citation type="submission" date="2019-03" db="EMBL/GenBank/DDBJ databases">
        <title>First draft genome of Liparis tanakae, snailfish: a comprehensive survey of snailfish specific genes.</title>
        <authorList>
            <person name="Kim W."/>
            <person name="Song I."/>
            <person name="Jeong J.-H."/>
            <person name="Kim D."/>
            <person name="Kim S."/>
            <person name="Ryu S."/>
            <person name="Song J.Y."/>
            <person name="Lee S.K."/>
        </authorList>
    </citation>
    <scope>NUCLEOTIDE SEQUENCE [LARGE SCALE GENOMIC DNA]</scope>
    <source>
        <tissue evidence="2">Muscle</tissue>
    </source>
</reference>
<sequence>MESGPLGMDTNIAPGPRVQSNCSLAFLRRQAWAQSKDSTWQESEAESGGPEGPQKSQGDGGAPRPSEEPDRAHGAVETKKEGKEPEGSDRGRKERQKRKSQQREGFPPLCQYRYRGGARRSPAVARDHVTLRRSAPTCPL</sequence>
<accession>A0A4Z2FP97</accession>
<organism evidence="2 3">
    <name type="scientific">Liparis tanakae</name>
    <name type="common">Tanaka's snailfish</name>
    <dbReference type="NCBI Taxonomy" id="230148"/>
    <lineage>
        <taxon>Eukaryota</taxon>
        <taxon>Metazoa</taxon>
        <taxon>Chordata</taxon>
        <taxon>Craniata</taxon>
        <taxon>Vertebrata</taxon>
        <taxon>Euteleostomi</taxon>
        <taxon>Actinopterygii</taxon>
        <taxon>Neopterygii</taxon>
        <taxon>Teleostei</taxon>
        <taxon>Neoteleostei</taxon>
        <taxon>Acanthomorphata</taxon>
        <taxon>Eupercaria</taxon>
        <taxon>Perciformes</taxon>
        <taxon>Cottioidei</taxon>
        <taxon>Cottales</taxon>
        <taxon>Liparidae</taxon>
        <taxon>Liparis</taxon>
    </lineage>
</organism>
<gene>
    <name evidence="2" type="ORF">EYF80_046849</name>
</gene>
<feature type="region of interest" description="Disordered" evidence="1">
    <location>
        <begin position="31"/>
        <end position="140"/>
    </location>
</feature>
<evidence type="ECO:0000313" key="3">
    <source>
        <dbReference type="Proteomes" id="UP000314294"/>
    </source>
</evidence>
<feature type="compositionally biased region" description="Basic and acidic residues" evidence="1">
    <location>
        <begin position="65"/>
        <end position="92"/>
    </location>
</feature>
<comment type="caution">
    <text evidence="2">The sequence shown here is derived from an EMBL/GenBank/DDBJ whole genome shotgun (WGS) entry which is preliminary data.</text>
</comment>
<proteinExistence type="predicted"/>
<name>A0A4Z2FP97_9TELE</name>
<protein>
    <submittedName>
        <fullName evidence="2">Uncharacterized protein</fullName>
    </submittedName>
</protein>
<keyword evidence="3" id="KW-1185">Reference proteome</keyword>
<dbReference type="EMBL" id="SRLO01001000">
    <property type="protein sequence ID" value="TNN42959.1"/>
    <property type="molecule type" value="Genomic_DNA"/>
</dbReference>
<dbReference type="Proteomes" id="UP000314294">
    <property type="component" value="Unassembled WGS sequence"/>
</dbReference>